<dbReference type="EMBL" id="HE681887">
    <property type="protein sequence ID" value="CCG27841.1"/>
    <property type="molecule type" value="Genomic_DNA"/>
</dbReference>
<accession>J7QDG2</accession>
<protein>
    <submittedName>
        <fullName evidence="1">Uncharacterized protein</fullName>
    </submittedName>
</protein>
<organism evidence="1 2">
    <name type="scientific">Alphaspiravirus yamagawaense</name>
    <dbReference type="NCBI Taxonomy" id="1157339"/>
    <lineage>
        <taxon>Viruses</taxon>
        <taxon>Viruses incertae sedis</taxon>
        <taxon>Spiraviridae</taxon>
        <taxon>Alphaspiravirus</taxon>
    </lineage>
</organism>
<dbReference type="RefSeq" id="YP_009666073.1">
    <property type="nucleotide sequence ID" value="NC_043427.1"/>
</dbReference>
<dbReference type="Proteomes" id="UP000003929">
    <property type="component" value="Segment"/>
</dbReference>
<dbReference type="KEGG" id="vg:40526255"/>
<keyword evidence="2" id="KW-1185">Reference proteome</keyword>
<evidence type="ECO:0000313" key="2">
    <source>
        <dbReference type="Proteomes" id="UP000003929"/>
    </source>
</evidence>
<proteinExistence type="predicted"/>
<reference evidence="1 2" key="1">
    <citation type="journal article" date="2012" name="Proc. Natl. Acad. Sci. U.S.A.">
        <title>Archaeal virus with exceptional virion architecture and the largest single-stranded DNA genome.</title>
        <authorList>
            <person name="Mochizuki T."/>
            <person name="Krupovic M."/>
            <person name="Pehau-Arnaudet G."/>
            <person name="Sako Y."/>
            <person name="Forterre P."/>
            <person name="Prangishvili D."/>
        </authorList>
    </citation>
    <scope>NUCLEOTIDE SEQUENCE [LARGE SCALE GENOMIC DNA]</scope>
</reference>
<evidence type="ECO:0000313" key="1">
    <source>
        <dbReference type="EMBL" id="CCG27841.1"/>
    </source>
</evidence>
<dbReference type="GeneID" id="40526255"/>
<name>J7QDG2_9VIRU</name>
<sequence length="37" mass="4039">MIREIRAVEMLGKAIATAAANAAKRLEELKQVREAEG</sequence>
<gene>
    <name evidence="1" type="primary">28-37</name>
</gene>